<dbReference type="InterPro" id="IPR013106">
    <property type="entry name" value="Ig_V-set"/>
</dbReference>
<dbReference type="GO" id="GO:0032589">
    <property type="term" value="C:neuron projection membrane"/>
    <property type="evidence" value="ECO:0007669"/>
    <property type="project" value="TreeGrafter"/>
</dbReference>
<reference evidence="4" key="1">
    <citation type="submission" date="2025-08" db="UniProtKB">
        <authorList>
            <consortium name="RefSeq"/>
        </authorList>
    </citation>
    <scope>IDENTIFICATION</scope>
</reference>
<dbReference type="SMART" id="SM00406">
    <property type="entry name" value="IGv"/>
    <property type="match status" value="2"/>
</dbReference>
<dbReference type="AlphaFoldDB" id="A0AAJ6VV34"/>
<dbReference type="InterPro" id="IPR013783">
    <property type="entry name" value="Ig-like_fold"/>
</dbReference>
<dbReference type="PROSITE" id="PS50835">
    <property type="entry name" value="IG_LIKE"/>
    <property type="match status" value="2"/>
</dbReference>
<proteinExistence type="predicted"/>
<dbReference type="PANTHER" id="PTHR23279:SF36">
    <property type="entry name" value="DEFECTIVE PROBOSCIS EXTENSION RESPONSE 9, ISOFORM A"/>
    <property type="match status" value="1"/>
</dbReference>
<gene>
    <name evidence="4" type="primary">LOC100909192</name>
</gene>
<dbReference type="GeneID" id="100909192"/>
<dbReference type="FunFam" id="2.60.40.10:FF:000129">
    <property type="entry name" value="CLUMA_CG018772, isoform A"/>
    <property type="match status" value="1"/>
</dbReference>
<feature type="domain" description="Ig-like" evidence="2">
    <location>
        <begin position="17"/>
        <end position="107"/>
    </location>
</feature>
<dbReference type="SUPFAM" id="SSF48726">
    <property type="entry name" value="Immunoglobulin"/>
    <property type="match status" value="2"/>
</dbReference>
<dbReference type="CDD" id="cd00096">
    <property type="entry name" value="Ig"/>
    <property type="match status" value="1"/>
</dbReference>
<dbReference type="GO" id="GO:0050808">
    <property type="term" value="P:synapse organization"/>
    <property type="evidence" value="ECO:0007669"/>
    <property type="project" value="TreeGrafter"/>
</dbReference>
<dbReference type="InterPro" id="IPR036179">
    <property type="entry name" value="Ig-like_dom_sf"/>
</dbReference>
<feature type="compositionally biased region" description="Polar residues" evidence="1">
    <location>
        <begin position="195"/>
        <end position="207"/>
    </location>
</feature>
<dbReference type="InterPro" id="IPR003599">
    <property type="entry name" value="Ig_sub"/>
</dbReference>
<protein>
    <submittedName>
        <fullName evidence="4">Uncharacterized protein LOC100909192</fullName>
    </submittedName>
</protein>
<name>A0AAJ6VV34_9ACAR</name>
<evidence type="ECO:0000259" key="2">
    <source>
        <dbReference type="PROSITE" id="PS50835"/>
    </source>
</evidence>
<organism evidence="3 4">
    <name type="scientific">Galendromus occidentalis</name>
    <name type="common">western predatory mite</name>
    <dbReference type="NCBI Taxonomy" id="34638"/>
    <lineage>
        <taxon>Eukaryota</taxon>
        <taxon>Metazoa</taxon>
        <taxon>Ecdysozoa</taxon>
        <taxon>Arthropoda</taxon>
        <taxon>Chelicerata</taxon>
        <taxon>Arachnida</taxon>
        <taxon>Acari</taxon>
        <taxon>Parasitiformes</taxon>
        <taxon>Mesostigmata</taxon>
        <taxon>Gamasina</taxon>
        <taxon>Phytoseioidea</taxon>
        <taxon>Phytoseiidae</taxon>
        <taxon>Typhlodrominae</taxon>
        <taxon>Galendromus</taxon>
    </lineage>
</organism>
<dbReference type="SMART" id="SM00409">
    <property type="entry name" value="IG"/>
    <property type="match status" value="2"/>
</dbReference>
<dbReference type="Proteomes" id="UP000694867">
    <property type="component" value="Unplaced"/>
</dbReference>
<dbReference type="InterPro" id="IPR003598">
    <property type="entry name" value="Ig_sub2"/>
</dbReference>
<dbReference type="PANTHER" id="PTHR23279">
    <property type="entry name" value="DEFECTIVE PROBOSCIS EXTENSION RESPONSE DPR -RELATED"/>
    <property type="match status" value="1"/>
</dbReference>
<dbReference type="Pfam" id="PF07686">
    <property type="entry name" value="V-set"/>
    <property type="match status" value="1"/>
</dbReference>
<dbReference type="KEGG" id="goe:100909192"/>
<evidence type="ECO:0000313" key="3">
    <source>
        <dbReference type="Proteomes" id="UP000694867"/>
    </source>
</evidence>
<dbReference type="RefSeq" id="XP_003737925.1">
    <property type="nucleotide sequence ID" value="XM_003737877.1"/>
</dbReference>
<keyword evidence="3" id="KW-1185">Reference proteome</keyword>
<dbReference type="Gene3D" id="2.60.40.10">
    <property type="entry name" value="Immunoglobulins"/>
    <property type="match status" value="2"/>
</dbReference>
<evidence type="ECO:0000313" key="4">
    <source>
        <dbReference type="RefSeq" id="XP_003737925.1"/>
    </source>
</evidence>
<sequence length="311" mass="34213">MPPMQNLPPPLVNRIAPHFDNSTPTAVISTQARTVFLPCNVRHLGDRTVSWIRRTVDSGLNVLTVGRFTYTMDQRFQAVHYENSESWALQIKYPTVNDSGVYECQVSTTPKISRFVRLDIVVSKAQIVGGPTLYVNGGGVLRLLCQINGFPSGTEYVYWYRNGKVVNYDEDMKHRMVVSIHTTDLFGNSSSRILSTDINPKNRTHNVSPRAEAPAAPTHGPPSLSSATKSQREIAKLESLLVISGVTSADSGSYSCQPSNTLPDTIQVFVLSNDSPAAMHDSVAVLTSPAAVVRSRELLLSMLLLPLYLLR</sequence>
<evidence type="ECO:0000256" key="1">
    <source>
        <dbReference type="SAM" id="MobiDB-lite"/>
    </source>
</evidence>
<feature type="region of interest" description="Disordered" evidence="1">
    <location>
        <begin position="195"/>
        <end position="229"/>
    </location>
</feature>
<feature type="domain" description="Ig-like" evidence="2">
    <location>
        <begin position="110"/>
        <end position="267"/>
    </location>
</feature>
<dbReference type="InterPro" id="IPR007110">
    <property type="entry name" value="Ig-like_dom"/>
</dbReference>
<dbReference type="SMART" id="SM00408">
    <property type="entry name" value="IGc2"/>
    <property type="match status" value="2"/>
</dbReference>
<accession>A0AAJ6VV34</accession>
<dbReference type="InterPro" id="IPR037448">
    <property type="entry name" value="Zig-8"/>
</dbReference>